<evidence type="ECO:0000256" key="7">
    <source>
        <dbReference type="SAM" id="Phobius"/>
    </source>
</evidence>
<dbReference type="CDD" id="cd00154">
    <property type="entry name" value="Rab"/>
    <property type="match status" value="1"/>
</dbReference>
<protein>
    <recommendedName>
        <fullName evidence="8">Peptidase S1 domain-containing protein</fullName>
    </recommendedName>
</protein>
<dbReference type="PROSITE" id="PS00134">
    <property type="entry name" value="TRYPSIN_HIS"/>
    <property type="match status" value="1"/>
</dbReference>
<dbReference type="PROSITE" id="PS51419">
    <property type="entry name" value="RAB"/>
    <property type="match status" value="1"/>
</dbReference>
<evidence type="ECO:0000256" key="5">
    <source>
        <dbReference type="ARBA" id="ARBA00023288"/>
    </source>
</evidence>
<dbReference type="AlphaFoldDB" id="A0A835CRA9"/>
<feature type="transmembrane region" description="Helical" evidence="7">
    <location>
        <begin position="161"/>
        <end position="184"/>
    </location>
</feature>
<dbReference type="GO" id="GO:0006508">
    <property type="term" value="P:proteolysis"/>
    <property type="evidence" value="ECO:0007669"/>
    <property type="project" value="InterPro"/>
</dbReference>
<keyword evidence="3" id="KW-0342">GTP-binding</keyword>
<gene>
    <name evidence="9" type="ORF">HCN44_002615</name>
</gene>
<dbReference type="Pfam" id="PF00089">
    <property type="entry name" value="Trypsin"/>
    <property type="match status" value="1"/>
</dbReference>
<keyword evidence="2" id="KW-0547">Nucleotide-binding</keyword>
<evidence type="ECO:0000256" key="3">
    <source>
        <dbReference type="ARBA" id="ARBA00023134"/>
    </source>
</evidence>
<dbReference type="CDD" id="cd00190">
    <property type="entry name" value="Tryp_SPc"/>
    <property type="match status" value="1"/>
</dbReference>
<evidence type="ECO:0000256" key="6">
    <source>
        <dbReference type="ARBA" id="ARBA00023289"/>
    </source>
</evidence>
<dbReference type="PROSITE" id="PS51420">
    <property type="entry name" value="RHO"/>
    <property type="match status" value="1"/>
</dbReference>
<evidence type="ECO:0000259" key="8">
    <source>
        <dbReference type="PROSITE" id="PS50240"/>
    </source>
</evidence>
<dbReference type="GO" id="GO:0003924">
    <property type="term" value="F:GTPase activity"/>
    <property type="evidence" value="ECO:0007669"/>
    <property type="project" value="InterPro"/>
</dbReference>
<dbReference type="InterPro" id="IPR001806">
    <property type="entry name" value="Small_GTPase"/>
</dbReference>
<dbReference type="InterPro" id="IPR009003">
    <property type="entry name" value="Peptidase_S1_PA"/>
</dbReference>
<dbReference type="SMART" id="SM00173">
    <property type="entry name" value="RAS"/>
    <property type="match status" value="1"/>
</dbReference>
<reference evidence="9 10" key="1">
    <citation type="submission" date="2020-08" db="EMBL/GenBank/DDBJ databases">
        <title>Aphidius gifuensis genome sequencing and assembly.</title>
        <authorList>
            <person name="Du Z."/>
        </authorList>
    </citation>
    <scope>NUCLEOTIDE SEQUENCE [LARGE SCALE GENOMIC DNA]</scope>
    <source>
        <strain evidence="9">YNYX2018</strain>
        <tissue evidence="9">Adults</tissue>
    </source>
</reference>
<dbReference type="PRINTS" id="PR00449">
    <property type="entry name" value="RASTRNSFRMNG"/>
</dbReference>
<evidence type="ECO:0000256" key="2">
    <source>
        <dbReference type="ARBA" id="ARBA00022741"/>
    </source>
</evidence>
<sequence length="424" mass="46903">MAKLSIPFYKVIIIGDTSTGKSCLLNSLLSEQFNEEELPTIGVDFKAKMIEINGTIIKLQLWDTAGQERFRNVTTAYYHEAKGIILVYDVTNEKSFDNIINWLSLVNDRAPADVKKILLGTKCDIENKRKVPKERGEQLAAKYKMKFLETSSKMNINIEEAFFLLALVKMYSIIKLPLLIYLLIELCYGKPPSKIVGGVNSQPGSVPYIVSLTVAKTNQHICGGSLISLRHVLTAAHCFADVNDVESLRKIIIRTGSTNHKKDGENHTIFKLLKNADFTSGSENRWRNDIAVVVLTDSIKPNFYQAPISLPTALTPPRVVGQVSGWGQLSKTSESSIILQTQFTTIISNSECSARSSALVLDTQICGYNAIGAGFCMGDSGGPLVYNNEIVGIASFTIPCGTGMPDKYTRVDKYLEFIYKAMQM</sequence>
<dbReference type="PROSITE" id="PS50240">
    <property type="entry name" value="TRYPSIN_DOM"/>
    <property type="match status" value="1"/>
</dbReference>
<keyword evidence="6" id="KW-0636">Prenylation</keyword>
<organism evidence="9 10">
    <name type="scientific">Aphidius gifuensis</name>
    <name type="common">Parasitoid wasp</name>
    <dbReference type="NCBI Taxonomy" id="684658"/>
    <lineage>
        <taxon>Eukaryota</taxon>
        <taxon>Metazoa</taxon>
        <taxon>Ecdysozoa</taxon>
        <taxon>Arthropoda</taxon>
        <taxon>Hexapoda</taxon>
        <taxon>Insecta</taxon>
        <taxon>Pterygota</taxon>
        <taxon>Neoptera</taxon>
        <taxon>Endopterygota</taxon>
        <taxon>Hymenoptera</taxon>
        <taxon>Apocrita</taxon>
        <taxon>Ichneumonoidea</taxon>
        <taxon>Braconidae</taxon>
        <taxon>Aphidiinae</taxon>
        <taxon>Aphidius</taxon>
    </lineage>
</organism>
<dbReference type="SUPFAM" id="SSF50494">
    <property type="entry name" value="Trypsin-like serine proteases"/>
    <property type="match status" value="1"/>
</dbReference>
<evidence type="ECO:0000313" key="9">
    <source>
        <dbReference type="EMBL" id="KAF7991053.1"/>
    </source>
</evidence>
<dbReference type="OrthoDB" id="9989112at2759"/>
<dbReference type="InterPro" id="IPR043504">
    <property type="entry name" value="Peptidase_S1_PA_chymotrypsin"/>
</dbReference>
<accession>A0A835CRA9</accession>
<dbReference type="NCBIfam" id="TIGR00231">
    <property type="entry name" value="small_GTP"/>
    <property type="match status" value="1"/>
</dbReference>
<dbReference type="SMART" id="SM00176">
    <property type="entry name" value="RAN"/>
    <property type="match status" value="1"/>
</dbReference>
<dbReference type="FunFam" id="3.40.50.300:FF:001129">
    <property type="entry name" value="ras-related protein Rab-44 isoform X2"/>
    <property type="match status" value="1"/>
</dbReference>
<dbReference type="Gene3D" id="2.40.10.10">
    <property type="entry name" value="Trypsin-like serine proteases"/>
    <property type="match status" value="2"/>
</dbReference>
<keyword evidence="10" id="KW-1185">Reference proteome</keyword>
<evidence type="ECO:0000256" key="1">
    <source>
        <dbReference type="ARBA" id="ARBA00006270"/>
    </source>
</evidence>
<keyword evidence="7" id="KW-0812">Transmembrane</keyword>
<dbReference type="SMART" id="SM00020">
    <property type="entry name" value="Tryp_SPc"/>
    <property type="match status" value="1"/>
</dbReference>
<dbReference type="FunFam" id="2.40.10.10:FF:000068">
    <property type="entry name" value="transmembrane protease serine 2"/>
    <property type="match status" value="1"/>
</dbReference>
<keyword evidence="7" id="KW-0472">Membrane</keyword>
<feature type="domain" description="Peptidase S1" evidence="8">
    <location>
        <begin position="195"/>
        <end position="423"/>
    </location>
</feature>
<dbReference type="InterPro" id="IPR018114">
    <property type="entry name" value="TRYPSIN_HIS"/>
</dbReference>
<dbReference type="GO" id="GO:0004252">
    <property type="term" value="F:serine-type endopeptidase activity"/>
    <property type="evidence" value="ECO:0007669"/>
    <property type="project" value="InterPro"/>
</dbReference>
<dbReference type="PANTHER" id="PTHR47980">
    <property type="entry name" value="LD44762P"/>
    <property type="match status" value="1"/>
</dbReference>
<dbReference type="Pfam" id="PF00071">
    <property type="entry name" value="Ras"/>
    <property type="match status" value="1"/>
</dbReference>
<dbReference type="GO" id="GO:0005525">
    <property type="term" value="F:GTP binding"/>
    <property type="evidence" value="ECO:0007669"/>
    <property type="project" value="UniProtKB-KW"/>
</dbReference>
<dbReference type="InterPro" id="IPR005225">
    <property type="entry name" value="Small_GTP-bd"/>
</dbReference>
<dbReference type="EMBL" id="JACMRX010000004">
    <property type="protein sequence ID" value="KAF7991053.1"/>
    <property type="molecule type" value="Genomic_DNA"/>
</dbReference>
<dbReference type="InterPro" id="IPR001254">
    <property type="entry name" value="Trypsin_dom"/>
</dbReference>
<dbReference type="SMART" id="SM00174">
    <property type="entry name" value="RHO"/>
    <property type="match status" value="1"/>
</dbReference>
<dbReference type="InterPro" id="IPR027417">
    <property type="entry name" value="P-loop_NTPase"/>
</dbReference>
<proteinExistence type="inferred from homology"/>
<keyword evidence="7" id="KW-1133">Transmembrane helix</keyword>
<dbReference type="InterPro" id="IPR050305">
    <property type="entry name" value="Small_GTPase_Rab"/>
</dbReference>
<dbReference type="PROSITE" id="PS51421">
    <property type="entry name" value="RAS"/>
    <property type="match status" value="1"/>
</dbReference>
<dbReference type="SMART" id="SM00175">
    <property type="entry name" value="RAB"/>
    <property type="match status" value="1"/>
</dbReference>
<name>A0A835CRA9_APHGI</name>
<keyword evidence="4" id="KW-1015">Disulfide bond</keyword>
<dbReference type="Gene3D" id="3.40.50.300">
    <property type="entry name" value="P-loop containing nucleotide triphosphate hydrolases"/>
    <property type="match status" value="1"/>
</dbReference>
<evidence type="ECO:0000256" key="4">
    <source>
        <dbReference type="ARBA" id="ARBA00023157"/>
    </source>
</evidence>
<comment type="similarity">
    <text evidence="1">Belongs to the small GTPase superfamily. Rab family.</text>
</comment>
<keyword evidence="5" id="KW-0449">Lipoprotein</keyword>
<evidence type="ECO:0000313" key="10">
    <source>
        <dbReference type="Proteomes" id="UP000639338"/>
    </source>
</evidence>
<dbReference type="SUPFAM" id="SSF52540">
    <property type="entry name" value="P-loop containing nucleoside triphosphate hydrolases"/>
    <property type="match status" value="1"/>
</dbReference>
<comment type="caution">
    <text evidence="9">The sequence shown here is derived from an EMBL/GenBank/DDBJ whole genome shotgun (WGS) entry which is preliminary data.</text>
</comment>
<dbReference type="Proteomes" id="UP000639338">
    <property type="component" value="Unassembled WGS sequence"/>
</dbReference>